<reference evidence="5" key="1">
    <citation type="submission" date="2022-11" db="UniProtKB">
        <authorList>
            <consortium name="WormBaseParasite"/>
        </authorList>
    </citation>
    <scope>IDENTIFICATION</scope>
</reference>
<dbReference type="Proteomes" id="UP000887566">
    <property type="component" value="Unplaced"/>
</dbReference>
<evidence type="ECO:0000259" key="3">
    <source>
        <dbReference type="PROSITE" id="PS50836"/>
    </source>
</evidence>
<feature type="compositionally biased region" description="Low complexity" evidence="1">
    <location>
        <begin position="469"/>
        <end position="506"/>
    </location>
</feature>
<feature type="chain" id="PRO_5037433415" evidence="2">
    <location>
        <begin position="20"/>
        <end position="605"/>
    </location>
</feature>
<dbReference type="WBParaSite" id="PSAMB.scaffold154size71539.g2740.t1">
    <property type="protein sequence ID" value="PSAMB.scaffold154size71539.g2740.t1"/>
    <property type="gene ID" value="PSAMB.scaffold154size71539.g2740"/>
</dbReference>
<dbReference type="SUPFAM" id="SSF49344">
    <property type="entry name" value="CBD9-like"/>
    <property type="match status" value="1"/>
</dbReference>
<dbReference type="PROSITE" id="PS50836">
    <property type="entry name" value="DOMON"/>
    <property type="match status" value="2"/>
</dbReference>
<evidence type="ECO:0000313" key="5">
    <source>
        <dbReference type="WBParaSite" id="PSAMB.scaffold154size71539.g2740.t1"/>
    </source>
</evidence>
<feature type="domain" description="DOMON" evidence="3">
    <location>
        <begin position="270"/>
        <end position="392"/>
    </location>
</feature>
<protein>
    <submittedName>
        <fullName evidence="5">DOMON domain-containing protein</fullName>
    </submittedName>
</protein>
<feature type="domain" description="DOMON" evidence="3">
    <location>
        <begin position="30"/>
        <end position="149"/>
    </location>
</feature>
<evidence type="ECO:0000313" key="4">
    <source>
        <dbReference type="Proteomes" id="UP000887566"/>
    </source>
</evidence>
<organism evidence="4 5">
    <name type="scientific">Plectus sambesii</name>
    <dbReference type="NCBI Taxonomy" id="2011161"/>
    <lineage>
        <taxon>Eukaryota</taxon>
        <taxon>Metazoa</taxon>
        <taxon>Ecdysozoa</taxon>
        <taxon>Nematoda</taxon>
        <taxon>Chromadorea</taxon>
        <taxon>Plectida</taxon>
        <taxon>Plectina</taxon>
        <taxon>Plectoidea</taxon>
        <taxon>Plectidae</taxon>
        <taxon>Plectus</taxon>
    </lineage>
</organism>
<feature type="compositionally biased region" description="Low complexity" evidence="1">
    <location>
        <begin position="522"/>
        <end position="535"/>
    </location>
</feature>
<feature type="compositionally biased region" description="Polar residues" evidence="1">
    <location>
        <begin position="439"/>
        <end position="464"/>
    </location>
</feature>
<accession>A0A914V4V9</accession>
<dbReference type="InterPro" id="IPR005018">
    <property type="entry name" value="DOMON_domain"/>
</dbReference>
<name>A0A914V4V9_9BILA</name>
<feature type="region of interest" description="Disordered" evidence="1">
    <location>
        <begin position="425"/>
        <end position="537"/>
    </location>
</feature>
<feature type="region of interest" description="Disordered" evidence="1">
    <location>
        <begin position="188"/>
        <end position="240"/>
    </location>
</feature>
<feature type="signal peptide" evidence="2">
    <location>
        <begin position="1"/>
        <end position="19"/>
    </location>
</feature>
<dbReference type="InterPro" id="IPR045266">
    <property type="entry name" value="DOH_DOMON"/>
</dbReference>
<sequence length="605" mass="62574">MALLIAITVVFFFSQEVFAQSNSTCSFKDGTYSLSWRYDPESRMVVFDLSAAAPQASPDFWTGVGFGESMADMDFIGVFVRNGQIGVADTNTNGHAQPVPDEIANVQILSFEFDNGIVSASFARPVVSPDPKDKSLETCQTFQFPVSGGPIQGTGLTKHLETPKSQQVCNIVTECVGTAISGSAVTADGSVTQSSDQNETSTTPVNSFTDSSNVSNPELSANQAGNNSVPADGATTSVLPGAVEPTAGIAEGTNSSAAVGGGDACSFSSGSYAISWTFDPATNNINFQLSTLVEGQKFWTGVGIGQNMENLDIMLALVDDNVVTGMSDMKADRHGEPQNDTQQDIIYNNDGSVIDGRVLLSFSRPLTTADSAGDLPIDGDGCTTFQFPVSGGAFIGQGRIRKHATTPVSKEVCSIKSLCLAGQVPPGSSAVEPTLSPPGASNTSNALNTPSDAVNSTDSNNSNVGGADGSSTSSGVSTSQSAATPTPSGESTSTPFGDVGSTTTTLGGVGAEGTNNSLSIEPGLGSTPSTSGGTPALVCNPDQTDLLVCKAYFDEYFARVDDWARQHSVTPESQYSKACKLIGEVANVKSLCCNSFVDKCRQHTS</sequence>
<evidence type="ECO:0000256" key="1">
    <source>
        <dbReference type="SAM" id="MobiDB-lite"/>
    </source>
</evidence>
<dbReference type="Pfam" id="PF03351">
    <property type="entry name" value="DOMON"/>
    <property type="match status" value="2"/>
</dbReference>
<dbReference type="SMART" id="SM00664">
    <property type="entry name" value="DoH"/>
    <property type="match status" value="2"/>
</dbReference>
<proteinExistence type="predicted"/>
<dbReference type="Gene3D" id="2.60.40.1210">
    <property type="entry name" value="Cellobiose dehydrogenase, cytochrome domain"/>
    <property type="match status" value="1"/>
</dbReference>
<dbReference type="PANTHER" id="PTHR36516:SF5">
    <property type="entry name" value="DOMON DOMAIN-CONTAINING PROTEIN"/>
    <property type="match status" value="1"/>
</dbReference>
<keyword evidence="4" id="KW-1185">Reference proteome</keyword>
<dbReference type="CDD" id="cd09631">
    <property type="entry name" value="DOMON_DOH"/>
    <property type="match status" value="2"/>
</dbReference>
<dbReference type="PANTHER" id="PTHR36516">
    <property type="entry name" value="PROTEIN CBG04168-RELATED"/>
    <property type="match status" value="1"/>
</dbReference>
<keyword evidence="2" id="KW-0732">Signal</keyword>
<evidence type="ECO:0000256" key="2">
    <source>
        <dbReference type="SAM" id="SignalP"/>
    </source>
</evidence>
<dbReference type="AlphaFoldDB" id="A0A914V4V9"/>
<feature type="compositionally biased region" description="Polar residues" evidence="1">
    <location>
        <begin position="188"/>
        <end position="238"/>
    </location>
</feature>